<protein>
    <submittedName>
        <fullName evidence="1">Uncharacterized protein</fullName>
    </submittedName>
</protein>
<organism evidence="1 3">
    <name type="scientific">Laodelphax striatellus</name>
    <name type="common">Small brown planthopper</name>
    <name type="synonym">Delphax striatella</name>
    <dbReference type="NCBI Taxonomy" id="195883"/>
    <lineage>
        <taxon>Eukaryota</taxon>
        <taxon>Metazoa</taxon>
        <taxon>Ecdysozoa</taxon>
        <taxon>Arthropoda</taxon>
        <taxon>Hexapoda</taxon>
        <taxon>Insecta</taxon>
        <taxon>Pterygota</taxon>
        <taxon>Neoptera</taxon>
        <taxon>Paraneoptera</taxon>
        <taxon>Hemiptera</taxon>
        <taxon>Auchenorrhyncha</taxon>
        <taxon>Fulgoroidea</taxon>
        <taxon>Delphacidae</taxon>
        <taxon>Criomorphinae</taxon>
        <taxon>Laodelphax</taxon>
    </lineage>
</organism>
<proteinExistence type="predicted"/>
<evidence type="ECO:0000313" key="3">
    <source>
        <dbReference type="Proteomes" id="UP000291343"/>
    </source>
</evidence>
<keyword evidence="3" id="KW-1185">Reference proteome</keyword>
<reference evidence="1" key="2">
    <citation type="submission" date="2019-02" db="EMBL/GenBank/DDBJ databases">
        <authorList>
            <person name="Zhu J."/>
            <person name="Jiang F."/>
            <person name="Wang X."/>
            <person name="Yang P."/>
            <person name="Bao Y."/>
            <person name="Zhao W."/>
            <person name="Wang W."/>
            <person name="Lu H."/>
            <person name="Wang Q."/>
            <person name="Cui N."/>
            <person name="Li J."/>
            <person name="Chen X."/>
            <person name="Luo L."/>
            <person name="Yu J."/>
            <person name="Kang L."/>
            <person name="Cui F."/>
        </authorList>
    </citation>
    <scope>NUCLEOTIDE SEQUENCE</scope>
    <source>
        <strain evidence="1">Lst14</strain>
        <tissue evidence="1">Whole body</tissue>
    </source>
</reference>
<name>A0A482WVY4_LAOST</name>
<evidence type="ECO:0000313" key="2">
    <source>
        <dbReference type="EMBL" id="RZF45833.1"/>
    </source>
</evidence>
<dbReference type="InParanoid" id="A0A482WVY4"/>
<gene>
    <name evidence="1" type="ORF">LSTR_LSTR003074</name>
    <name evidence="2" type="ORF">LSTR_LSTR016096</name>
</gene>
<comment type="caution">
    <text evidence="1">The sequence shown here is derived from an EMBL/GenBank/DDBJ whole genome shotgun (WGS) entry which is preliminary data.</text>
</comment>
<dbReference type="AlphaFoldDB" id="A0A482WVY4"/>
<dbReference type="EMBL" id="QKKF02007910">
    <property type="protein sequence ID" value="RZF45833.1"/>
    <property type="molecule type" value="Genomic_DNA"/>
</dbReference>
<sequence>MEQPAHYTKELRKYMMHDRYVSRAVPHLKKETHIGTIIPPPTTTIHGLANWKICEEKRTASKEGWNEGEDARGKERE</sequence>
<dbReference type="Proteomes" id="UP000291343">
    <property type="component" value="Unassembled WGS sequence"/>
</dbReference>
<accession>A0A482WVY4</accession>
<reference evidence="1 3" key="1">
    <citation type="journal article" date="2017" name="Gigascience">
        <title>Genome sequence of the small brown planthopper, Laodelphax striatellus.</title>
        <authorList>
            <person name="Zhu J."/>
            <person name="Jiang F."/>
            <person name="Wang X."/>
            <person name="Yang P."/>
            <person name="Bao Y."/>
            <person name="Zhao W."/>
            <person name="Wang W."/>
            <person name="Lu H."/>
            <person name="Wang Q."/>
            <person name="Cui N."/>
            <person name="Li J."/>
            <person name="Chen X."/>
            <person name="Luo L."/>
            <person name="Yu J."/>
            <person name="Kang L."/>
            <person name="Cui F."/>
        </authorList>
    </citation>
    <scope>NUCLEOTIDE SEQUENCE [LARGE SCALE GENOMIC DNA]</scope>
    <source>
        <strain evidence="1">Lst14</strain>
        <tissue evidence="1">Whole body</tissue>
    </source>
</reference>
<dbReference type="EMBL" id="QKKF02023479">
    <property type="protein sequence ID" value="RZF37663.1"/>
    <property type="molecule type" value="Genomic_DNA"/>
</dbReference>
<evidence type="ECO:0000313" key="1">
    <source>
        <dbReference type="EMBL" id="RZF37663.1"/>
    </source>
</evidence>